<reference evidence="1" key="1">
    <citation type="journal article" date="2022" name="Int. J. Mol. Sci.">
        <title>Draft Genome of Tanacetum Coccineum: Genomic Comparison of Closely Related Tanacetum-Family Plants.</title>
        <authorList>
            <person name="Yamashiro T."/>
            <person name="Shiraishi A."/>
            <person name="Nakayama K."/>
            <person name="Satake H."/>
        </authorList>
    </citation>
    <scope>NUCLEOTIDE SEQUENCE</scope>
</reference>
<gene>
    <name evidence="1" type="ORF">Tco_1112421</name>
</gene>
<organism evidence="1 2">
    <name type="scientific">Tanacetum coccineum</name>
    <dbReference type="NCBI Taxonomy" id="301880"/>
    <lineage>
        <taxon>Eukaryota</taxon>
        <taxon>Viridiplantae</taxon>
        <taxon>Streptophyta</taxon>
        <taxon>Embryophyta</taxon>
        <taxon>Tracheophyta</taxon>
        <taxon>Spermatophyta</taxon>
        <taxon>Magnoliopsida</taxon>
        <taxon>eudicotyledons</taxon>
        <taxon>Gunneridae</taxon>
        <taxon>Pentapetalae</taxon>
        <taxon>asterids</taxon>
        <taxon>campanulids</taxon>
        <taxon>Asterales</taxon>
        <taxon>Asteraceae</taxon>
        <taxon>Asteroideae</taxon>
        <taxon>Anthemideae</taxon>
        <taxon>Anthemidinae</taxon>
        <taxon>Tanacetum</taxon>
    </lineage>
</organism>
<dbReference type="Proteomes" id="UP001151760">
    <property type="component" value="Unassembled WGS sequence"/>
</dbReference>
<reference evidence="1" key="2">
    <citation type="submission" date="2022-01" db="EMBL/GenBank/DDBJ databases">
        <authorList>
            <person name="Yamashiro T."/>
            <person name="Shiraishi A."/>
            <person name="Satake H."/>
            <person name="Nakayama K."/>
        </authorList>
    </citation>
    <scope>NUCLEOTIDE SEQUENCE</scope>
</reference>
<comment type="caution">
    <text evidence="1">The sequence shown here is derived from an EMBL/GenBank/DDBJ whole genome shotgun (WGS) entry which is preliminary data.</text>
</comment>
<evidence type="ECO:0000313" key="2">
    <source>
        <dbReference type="Proteomes" id="UP001151760"/>
    </source>
</evidence>
<protein>
    <submittedName>
        <fullName evidence="1">Uncharacterized protein</fullName>
    </submittedName>
</protein>
<sequence length="175" mass="19770">YSKSKEDHEVYLKLELELQKEEKLFVKFSNYCDALKSRIGMCVPTKRQGDYVCLVATKDSREELYHAWFGVGSKAWSACVDHLRSWWKIYFAVLVDIAEGIGNTAKNAYNLSSSDGRTKLGNNNDHHFTKNTANNLPLRGGQSIVDPSCDVLSLEALCSWEFFLKILPHACDLGS</sequence>
<name>A0ABQ5IS26_9ASTR</name>
<keyword evidence="2" id="KW-1185">Reference proteome</keyword>
<proteinExistence type="predicted"/>
<accession>A0ABQ5IS26</accession>
<feature type="non-terminal residue" evidence="1">
    <location>
        <position position="1"/>
    </location>
</feature>
<dbReference type="EMBL" id="BQNB010021025">
    <property type="protein sequence ID" value="GJU02083.1"/>
    <property type="molecule type" value="Genomic_DNA"/>
</dbReference>
<evidence type="ECO:0000313" key="1">
    <source>
        <dbReference type="EMBL" id="GJU02083.1"/>
    </source>
</evidence>